<protein>
    <submittedName>
        <fullName evidence="1">Uncharacterized protein</fullName>
    </submittedName>
</protein>
<evidence type="ECO:0000313" key="1">
    <source>
        <dbReference type="EMBL" id="QHT26723.1"/>
    </source>
</evidence>
<proteinExistence type="predicted"/>
<dbReference type="EMBL" id="MN739801">
    <property type="protein sequence ID" value="QHT26723.1"/>
    <property type="molecule type" value="Genomic_DNA"/>
</dbReference>
<dbReference type="AlphaFoldDB" id="A0A6C0EE92"/>
<accession>A0A6C0EE92</accession>
<name>A0A6C0EE92_9ZZZZ</name>
<reference evidence="1" key="1">
    <citation type="journal article" date="2020" name="Nature">
        <title>Giant virus diversity and host interactions through global metagenomics.</title>
        <authorList>
            <person name="Schulz F."/>
            <person name="Roux S."/>
            <person name="Paez-Espino D."/>
            <person name="Jungbluth S."/>
            <person name="Walsh D.A."/>
            <person name="Denef V.J."/>
            <person name="McMahon K.D."/>
            <person name="Konstantinidis K.T."/>
            <person name="Eloe-Fadrosh E.A."/>
            <person name="Kyrpides N.C."/>
            <person name="Woyke T."/>
        </authorList>
    </citation>
    <scope>NUCLEOTIDE SEQUENCE</scope>
    <source>
        <strain evidence="1">GVMAG-M-3300023179-2</strain>
    </source>
</reference>
<organism evidence="1">
    <name type="scientific">viral metagenome</name>
    <dbReference type="NCBI Taxonomy" id="1070528"/>
    <lineage>
        <taxon>unclassified sequences</taxon>
        <taxon>metagenomes</taxon>
        <taxon>organismal metagenomes</taxon>
    </lineage>
</organism>
<sequence length="118" mass="13423">MSSNRLIYDKCAYATEMKESTSSLEYNLFKGKYENSIQCPVGDFTNILEFGTRADVESELYGINRLGSLCPSLKYNPDNKFKAVNFTPSRTCDSIYFITPNNIEKPKTNMLNCNKIGF</sequence>